<name>A0ABW3J569_9FLAO</name>
<sequence>MKKLSILLFAVITALFSNSCVKEEEESSNFTGYYNSESVYENDLLLRTVSATGTSSFFGTGTETDLTVNANLFVSKTTGVKTITRINKTLDSIRVYELDKPELGGLLYVIKNNTVSVHQFEFLGTKNKIKTTYFYTTLPIPAGRYNSSNTNDDGGETLIDTAIESFYKWTQTLGLSGVWDSIKESYDEKKENAIKNWENTKQSRKELSDYINSLVDKNPEPIKVPLEEDPINQDEQKVIDDTVKEPFDCNTSTLAMTISDPILFNDVATVTAKGIGGDGNYSFKWSDGQVGDNASFFKSGTYSVTVTDGNGCSLSSSVVIKISCDLNTILGTWSIDLYNTCYPNPDGTPAYYATPILTLYEGGRTIIRFNDGSEVAGTFTYNSDCTITYSFIGCSLTGYAPSSPYYGKLDSCGCLDIKLIKQ</sequence>
<organism evidence="2 3">
    <name type="scientific">Flavobacterium myungsuense</name>
    <dbReference type="NCBI Taxonomy" id="651823"/>
    <lineage>
        <taxon>Bacteria</taxon>
        <taxon>Pseudomonadati</taxon>
        <taxon>Bacteroidota</taxon>
        <taxon>Flavobacteriia</taxon>
        <taxon>Flavobacteriales</taxon>
        <taxon>Flavobacteriaceae</taxon>
        <taxon>Flavobacterium</taxon>
    </lineage>
</organism>
<keyword evidence="1" id="KW-0732">Signal</keyword>
<protein>
    <recommendedName>
        <fullName evidence="4">PKD domain-containing protein</fullName>
    </recommendedName>
</protein>
<reference evidence="3" key="1">
    <citation type="journal article" date="2019" name="Int. J. Syst. Evol. Microbiol.">
        <title>The Global Catalogue of Microorganisms (GCM) 10K type strain sequencing project: providing services to taxonomists for standard genome sequencing and annotation.</title>
        <authorList>
            <consortium name="The Broad Institute Genomics Platform"/>
            <consortium name="The Broad Institute Genome Sequencing Center for Infectious Disease"/>
            <person name="Wu L."/>
            <person name="Ma J."/>
        </authorList>
    </citation>
    <scope>NUCLEOTIDE SEQUENCE [LARGE SCALE GENOMIC DNA]</scope>
    <source>
        <strain evidence="3">CECT 7649</strain>
    </source>
</reference>
<evidence type="ECO:0000256" key="1">
    <source>
        <dbReference type="SAM" id="SignalP"/>
    </source>
</evidence>
<proteinExistence type="predicted"/>
<evidence type="ECO:0000313" key="2">
    <source>
        <dbReference type="EMBL" id="MFD0985255.1"/>
    </source>
</evidence>
<feature type="signal peptide" evidence="1">
    <location>
        <begin position="1"/>
        <end position="19"/>
    </location>
</feature>
<dbReference type="Gene3D" id="2.60.40.740">
    <property type="match status" value="1"/>
</dbReference>
<comment type="caution">
    <text evidence="2">The sequence shown here is derived from an EMBL/GenBank/DDBJ whole genome shotgun (WGS) entry which is preliminary data.</text>
</comment>
<keyword evidence="3" id="KW-1185">Reference proteome</keyword>
<dbReference type="RefSeq" id="WP_379757996.1">
    <property type="nucleotide sequence ID" value="NZ_JBHSYB010000028.1"/>
</dbReference>
<feature type="chain" id="PRO_5046086672" description="PKD domain-containing protein" evidence="1">
    <location>
        <begin position="20"/>
        <end position="422"/>
    </location>
</feature>
<gene>
    <name evidence="2" type="ORF">ACFQ0S_12295</name>
</gene>
<dbReference type="EMBL" id="JBHTIZ010000045">
    <property type="protein sequence ID" value="MFD0985255.1"/>
    <property type="molecule type" value="Genomic_DNA"/>
</dbReference>
<evidence type="ECO:0008006" key="4">
    <source>
        <dbReference type="Google" id="ProtNLM"/>
    </source>
</evidence>
<dbReference type="Proteomes" id="UP001597051">
    <property type="component" value="Unassembled WGS sequence"/>
</dbReference>
<evidence type="ECO:0000313" key="3">
    <source>
        <dbReference type="Proteomes" id="UP001597051"/>
    </source>
</evidence>
<accession>A0ABW3J569</accession>